<comment type="subcellular location">
    <subcellularLocation>
        <location evidence="2">Nucleus</location>
    </subcellularLocation>
</comment>
<keyword evidence="2" id="KW-0540">Nuclease</keyword>
<dbReference type="PANTHER" id="PTHR12395:SF9">
    <property type="entry name" value="DECAPPING AND EXORIBONUCLEASE PROTEIN"/>
    <property type="match status" value="1"/>
</dbReference>
<keyword evidence="2" id="KW-0547">Nucleotide-binding</keyword>
<proteinExistence type="inferred from homology"/>
<evidence type="ECO:0000313" key="5">
    <source>
        <dbReference type="Proteomes" id="UP000823775"/>
    </source>
</evidence>
<gene>
    <name evidence="4" type="ORF">HAX54_005583</name>
</gene>
<dbReference type="InterPro" id="IPR013961">
    <property type="entry name" value="RAI1"/>
</dbReference>
<dbReference type="Pfam" id="PF08652">
    <property type="entry name" value="RAI1"/>
    <property type="match status" value="1"/>
</dbReference>
<keyword evidence="2" id="KW-0479">Metal-binding</keyword>
<organism evidence="4 5">
    <name type="scientific">Datura stramonium</name>
    <name type="common">Jimsonweed</name>
    <name type="synonym">Common thornapple</name>
    <dbReference type="NCBI Taxonomy" id="4076"/>
    <lineage>
        <taxon>Eukaryota</taxon>
        <taxon>Viridiplantae</taxon>
        <taxon>Streptophyta</taxon>
        <taxon>Embryophyta</taxon>
        <taxon>Tracheophyta</taxon>
        <taxon>Spermatophyta</taxon>
        <taxon>Magnoliopsida</taxon>
        <taxon>eudicotyledons</taxon>
        <taxon>Gunneridae</taxon>
        <taxon>Pentapetalae</taxon>
        <taxon>asterids</taxon>
        <taxon>lamiids</taxon>
        <taxon>Solanales</taxon>
        <taxon>Solanaceae</taxon>
        <taxon>Solanoideae</taxon>
        <taxon>Datureae</taxon>
        <taxon>Datura</taxon>
    </lineage>
</organism>
<dbReference type="Proteomes" id="UP000823775">
    <property type="component" value="Unassembled WGS sequence"/>
</dbReference>
<keyword evidence="2" id="KW-0539">Nucleus</keyword>
<feature type="domain" description="RAI1-like" evidence="3">
    <location>
        <begin position="25"/>
        <end position="85"/>
    </location>
</feature>
<evidence type="ECO:0000256" key="1">
    <source>
        <dbReference type="ARBA" id="ARBA00006562"/>
    </source>
</evidence>
<dbReference type="EMBL" id="JACEIK010012802">
    <property type="protein sequence ID" value="MCE3216224.1"/>
    <property type="molecule type" value="Genomic_DNA"/>
</dbReference>
<accession>A0ABS8WXM2</accession>
<comment type="function">
    <text evidence="2">Decapping enzyme for NAD-capped RNAs: specifically hydrolyzes the nicotinamide adenine dinucleotide (NAD) cap from a subset of RNAs by removing the entire NAD moiety from the 5'-end of an NAD-capped RNA.</text>
</comment>
<reference evidence="4 5" key="1">
    <citation type="journal article" date="2021" name="BMC Genomics">
        <title>Datura genome reveals duplications of psychoactive alkaloid biosynthetic genes and high mutation rate following tissue culture.</title>
        <authorList>
            <person name="Rajewski A."/>
            <person name="Carter-House D."/>
            <person name="Stajich J."/>
            <person name="Litt A."/>
        </authorList>
    </citation>
    <scope>NUCLEOTIDE SEQUENCE [LARGE SCALE GENOMIC DNA]</scope>
    <source>
        <strain evidence="4">AR-01</strain>
    </source>
</reference>
<dbReference type="InterPro" id="IPR039039">
    <property type="entry name" value="RAI1-like_fam"/>
</dbReference>
<keyword evidence="2" id="KW-0694">RNA-binding</keyword>
<dbReference type="PANTHER" id="PTHR12395">
    <property type="entry name" value="DOM-3 RELATED"/>
    <property type="match status" value="1"/>
</dbReference>
<comment type="caution">
    <text evidence="4">The sequence shown here is derived from an EMBL/GenBank/DDBJ whole genome shotgun (WGS) entry which is preliminary data.</text>
</comment>
<evidence type="ECO:0000313" key="4">
    <source>
        <dbReference type="EMBL" id="MCE3216224.1"/>
    </source>
</evidence>
<keyword evidence="2" id="KW-0378">Hydrolase</keyword>
<comment type="cofactor">
    <cofactor evidence="2">
        <name>a divalent metal cation</name>
        <dbReference type="ChEBI" id="CHEBI:60240"/>
    </cofactor>
</comment>
<keyword evidence="5" id="KW-1185">Reference proteome</keyword>
<evidence type="ECO:0000259" key="3">
    <source>
        <dbReference type="Pfam" id="PF08652"/>
    </source>
</evidence>
<name>A0ABS8WXM2_DATST</name>
<dbReference type="EC" id="3.6.1.-" evidence="2"/>
<evidence type="ECO:0000256" key="2">
    <source>
        <dbReference type="RuleBase" id="RU367113"/>
    </source>
</evidence>
<protein>
    <recommendedName>
        <fullName evidence="2">Decapping nuclease</fullName>
        <ecNumber evidence="2">3.6.1.-</ecNumber>
    </recommendedName>
</protein>
<comment type="similarity">
    <text evidence="1 2">Belongs to the DXO/Dom3Z family.</text>
</comment>
<sequence>MISLAVQLEVMESFTHGTEADSELNYHTRKNTRRRSCSKFWIQSFLAGVPYIVVGFRDDAGRLVRTERLRTKDITHRVKMKSYWQGGCA</sequence>